<reference evidence="1" key="1">
    <citation type="submission" date="2023-07" db="EMBL/GenBank/DDBJ databases">
        <title>Sorghum-associated microbial communities from plants grown in Nebraska, USA.</title>
        <authorList>
            <person name="Schachtman D."/>
        </authorList>
    </citation>
    <scope>NUCLEOTIDE SEQUENCE</scope>
    <source>
        <strain evidence="1">BE330</strain>
    </source>
</reference>
<sequence length="523" mass="54281">MIIQTTLTCTEAPDTTPDPFTFSPVTTAPAASQVTSNTVTLTGLNASAPISLSGGELIVNGQTFTGTAVKNGDTIAVRVRAPQAGETLTTTLTIGGYTTTFVVSLAAPNTTPTPFSFRDVIGVQPSTLVTSNAVTITGITAPAPITLTGAGTLVVNGQEFTGSTVNVGDVVAIRVPAPEHGSTVTSTLTVGGYAALFRVTSAPAPDSTPDPFSFQPVTDARPGTEVISNTVTITGINVPTEVTILGTGTLVVNGQALDGNKVNNGDTVALRIPAPAYGSSTTAALLVGNYRAEFTVSSVPEPDTTPDPFVFQNITDVPAYTRVISNTVTITGINTPTPIEMWGYGRIIVNGQVAAYQGTTVKSGDTLAIESISGLAGTTRTANVIVGTYSTTFSVTTQASSGLRLYQLNDYTGVKSEVPIPYSISKTIVETIPENSAMSVGRYTLTATNHDFQLRNLQFKDSAGGNAGELNGLYESMVIHAGTSVDFIVIANRTFGQRKKIVVSFDAVGLGRQFTIDLDLETN</sequence>
<organism evidence="1 2">
    <name type="scientific">Deinococcus soli</name>
    <name type="common">ex Cha et al. 2016</name>
    <dbReference type="NCBI Taxonomy" id="1309411"/>
    <lineage>
        <taxon>Bacteria</taxon>
        <taxon>Thermotogati</taxon>
        <taxon>Deinococcota</taxon>
        <taxon>Deinococci</taxon>
        <taxon>Deinococcales</taxon>
        <taxon>Deinococcaceae</taxon>
        <taxon>Deinococcus</taxon>
    </lineage>
</organism>
<dbReference type="EMBL" id="JAVDQK010000017">
    <property type="protein sequence ID" value="MDR6220774.1"/>
    <property type="molecule type" value="Genomic_DNA"/>
</dbReference>
<gene>
    <name evidence="1" type="ORF">J2Y00_004401</name>
</gene>
<evidence type="ECO:0000313" key="1">
    <source>
        <dbReference type="EMBL" id="MDR6220774.1"/>
    </source>
</evidence>
<accession>A0AAE4BQ11</accession>
<proteinExistence type="predicted"/>
<protein>
    <submittedName>
        <fullName evidence="1">Uncharacterized protein</fullName>
    </submittedName>
</protein>
<dbReference type="RefSeq" id="WP_309858073.1">
    <property type="nucleotide sequence ID" value="NZ_JAVDQJ010000016.1"/>
</dbReference>
<dbReference type="AlphaFoldDB" id="A0AAE4BQ11"/>
<dbReference type="Proteomes" id="UP001185331">
    <property type="component" value="Unassembled WGS sequence"/>
</dbReference>
<comment type="caution">
    <text evidence="1">The sequence shown here is derived from an EMBL/GenBank/DDBJ whole genome shotgun (WGS) entry which is preliminary data.</text>
</comment>
<name>A0AAE4BQ11_9DEIO</name>
<evidence type="ECO:0000313" key="2">
    <source>
        <dbReference type="Proteomes" id="UP001185331"/>
    </source>
</evidence>